<sequence>SAQKCLEYLTWIGQYNPQQLVFVDENSVDRHTTYCGHAWSIQGTKAQHKAFFVRG</sequence>
<dbReference type="Proteomes" id="UP000054538">
    <property type="component" value="Unassembled WGS sequence"/>
</dbReference>
<organism evidence="1 2">
    <name type="scientific">Paxillus rubicundulus Ve08.2h10</name>
    <dbReference type="NCBI Taxonomy" id="930991"/>
    <lineage>
        <taxon>Eukaryota</taxon>
        <taxon>Fungi</taxon>
        <taxon>Dikarya</taxon>
        <taxon>Basidiomycota</taxon>
        <taxon>Agaricomycotina</taxon>
        <taxon>Agaricomycetes</taxon>
        <taxon>Agaricomycetidae</taxon>
        <taxon>Boletales</taxon>
        <taxon>Paxilineae</taxon>
        <taxon>Paxillaceae</taxon>
        <taxon>Paxillus</taxon>
    </lineage>
</organism>
<dbReference type="AlphaFoldDB" id="A0A0D0D703"/>
<dbReference type="OrthoDB" id="2647846at2759"/>
<evidence type="ECO:0000313" key="1">
    <source>
        <dbReference type="EMBL" id="KIK75944.1"/>
    </source>
</evidence>
<reference evidence="1 2" key="1">
    <citation type="submission" date="2014-04" db="EMBL/GenBank/DDBJ databases">
        <authorList>
            <consortium name="DOE Joint Genome Institute"/>
            <person name="Kuo A."/>
            <person name="Kohler A."/>
            <person name="Jargeat P."/>
            <person name="Nagy L.G."/>
            <person name="Floudas D."/>
            <person name="Copeland A."/>
            <person name="Barry K.W."/>
            <person name="Cichocki N."/>
            <person name="Veneault-Fourrey C."/>
            <person name="LaButti K."/>
            <person name="Lindquist E.A."/>
            <person name="Lipzen A."/>
            <person name="Lundell T."/>
            <person name="Morin E."/>
            <person name="Murat C."/>
            <person name="Sun H."/>
            <person name="Tunlid A."/>
            <person name="Henrissat B."/>
            <person name="Grigoriev I.V."/>
            <person name="Hibbett D.S."/>
            <person name="Martin F."/>
            <person name="Nordberg H.P."/>
            <person name="Cantor M.N."/>
            <person name="Hua S.X."/>
        </authorList>
    </citation>
    <scope>NUCLEOTIDE SEQUENCE [LARGE SCALE GENOMIC DNA]</scope>
    <source>
        <strain evidence="1 2">Ve08.2h10</strain>
    </source>
</reference>
<proteinExistence type="predicted"/>
<dbReference type="InParanoid" id="A0A0D0D703"/>
<keyword evidence="2" id="KW-1185">Reference proteome</keyword>
<dbReference type="EMBL" id="KN827760">
    <property type="protein sequence ID" value="KIK75944.1"/>
    <property type="molecule type" value="Genomic_DNA"/>
</dbReference>
<protein>
    <submittedName>
        <fullName evidence="1">Uncharacterized protein</fullName>
    </submittedName>
</protein>
<accession>A0A0D0D703</accession>
<name>A0A0D0D703_9AGAM</name>
<reference evidence="2" key="2">
    <citation type="submission" date="2015-01" db="EMBL/GenBank/DDBJ databases">
        <title>Evolutionary Origins and Diversification of the Mycorrhizal Mutualists.</title>
        <authorList>
            <consortium name="DOE Joint Genome Institute"/>
            <consortium name="Mycorrhizal Genomics Consortium"/>
            <person name="Kohler A."/>
            <person name="Kuo A."/>
            <person name="Nagy L.G."/>
            <person name="Floudas D."/>
            <person name="Copeland A."/>
            <person name="Barry K.W."/>
            <person name="Cichocki N."/>
            <person name="Veneault-Fourrey C."/>
            <person name="LaButti K."/>
            <person name="Lindquist E.A."/>
            <person name="Lipzen A."/>
            <person name="Lundell T."/>
            <person name="Morin E."/>
            <person name="Murat C."/>
            <person name="Riley R."/>
            <person name="Ohm R."/>
            <person name="Sun H."/>
            <person name="Tunlid A."/>
            <person name="Henrissat B."/>
            <person name="Grigoriev I.V."/>
            <person name="Hibbett D.S."/>
            <person name="Martin F."/>
        </authorList>
    </citation>
    <scope>NUCLEOTIDE SEQUENCE [LARGE SCALE GENOMIC DNA]</scope>
    <source>
        <strain evidence="2">Ve08.2h10</strain>
    </source>
</reference>
<dbReference type="HOGENOM" id="CLU_206878_0_0_1"/>
<evidence type="ECO:0000313" key="2">
    <source>
        <dbReference type="Proteomes" id="UP000054538"/>
    </source>
</evidence>
<gene>
    <name evidence="1" type="ORF">PAXRUDRAFT_171219</name>
</gene>
<feature type="non-terminal residue" evidence="1">
    <location>
        <position position="1"/>
    </location>
</feature>